<dbReference type="PROSITE" id="PS00675">
    <property type="entry name" value="SIGMA54_INTERACT_1"/>
    <property type="match status" value="2"/>
</dbReference>
<dbReference type="InterPro" id="IPR011009">
    <property type="entry name" value="Kinase-like_dom_sf"/>
</dbReference>
<evidence type="ECO:0000256" key="1">
    <source>
        <dbReference type="ARBA" id="ARBA00022737"/>
    </source>
</evidence>
<dbReference type="InterPro" id="IPR027417">
    <property type="entry name" value="P-loop_NTPase"/>
</dbReference>
<dbReference type="SUPFAM" id="SSF48403">
    <property type="entry name" value="Ankyrin repeat"/>
    <property type="match status" value="2"/>
</dbReference>
<evidence type="ECO:0000313" key="5">
    <source>
        <dbReference type="Proteomes" id="UP001189429"/>
    </source>
</evidence>
<dbReference type="Proteomes" id="UP001189429">
    <property type="component" value="Unassembled WGS sequence"/>
</dbReference>
<dbReference type="EMBL" id="CAUYUJ010008866">
    <property type="protein sequence ID" value="CAK0825170.1"/>
    <property type="molecule type" value="Genomic_DNA"/>
</dbReference>
<evidence type="ECO:0000313" key="4">
    <source>
        <dbReference type="EMBL" id="CAK0825170.1"/>
    </source>
</evidence>
<dbReference type="InterPro" id="IPR002110">
    <property type="entry name" value="Ankyrin_rpt"/>
</dbReference>
<dbReference type="Pfam" id="PF12796">
    <property type="entry name" value="Ank_2"/>
    <property type="match status" value="2"/>
</dbReference>
<keyword evidence="1" id="KW-0677">Repeat</keyword>
<accession>A0ABN9S0U0</accession>
<dbReference type="InterPro" id="IPR036770">
    <property type="entry name" value="Ankyrin_rpt-contain_sf"/>
</dbReference>
<name>A0ABN9S0U0_9DINO</name>
<dbReference type="SMART" id="SM00248">
    <property type="entry name" value="ANK"/>
    <property type="match status" value="10"/>
</dbReference>
<dbReference type="PROSITE" id="PS50088">
    <property type="entry name" value="ANK_REPEAT"/>
    <property type="match status" value="2"/>
</dbReference>
<sequence length="2923" mass="326948">ARYLYVKLRTRGLGALRLHANKHVHCCQTFWKADFGSESVEQKAAGEAALVGYNVPDEDGNEAQTEQASDEEAVLQGDVHKLSANQRRALLCLGEARQHSRFKLKQISLSFSGASVFFFSPSRKGEFTSGKRQTDVVPIVNEALTRRMLAFTMSTRSVRKENLAKMYKIVRFVGHGILNRAVEGAKRSKHNAALGFGFLTPPDIDDLDPEGKFVSELCGKRSTIKRFFQEFIEQEQRFNKKFDRQIVCGLAHNDLHGGNLLLDSQGLVWLIDFATVKDNVHVLMDLSKFLASCLFLYLEDNVNESHIQTFAKLLFATPDATTALPLIGGEQLKSDPTATFVLELLTRIRHCLCIYEIGDDVPDNDGVPFALAFFSWSARMLSYSEPSMHQKTRASFFALAGAQRVMWEAGVDVGPTALEWIEQYRTVWEGQKGRRLSTSATHVQVASFEFESDFPRYLAQIGTAEAWSTDFLTREKVHVTDHCIKVDVKFSGRIFPRSLQLPKSVKIVCEKLRMVHQQYLPEVLSQERYQGRVFVIGDSGSGKTLMTKQLFSEVAQQQLLGIRDEPGDMAGTTRISGMNLIPVRTPLIDLARQLEANPDLPLGADPICDLLSEWMQRKHGHDSIPHKLVYTVRNWCLGAADRASRRPGNLGPSEYDLLASLAFVSFRMGALTLPQDVMKKTDIYQRAVKLMLHQSDAAKFAMRDGANDQAMVRRLEMLKSVRARQLFQSVSFHLHQLRLRSTSWTGIEHASDDNGMIVVLKDAFQQGRMPILEKVEVFDAEPEVQLTHLSFQELMGGEYCAAIVCHAHSQKKMRAYVNSILSSSSQCLDRERLSESWWLQVWFHVFEMLDSDVLEQYCAILAEDERALLKVGSMALSFSCSHPLGYLILDKGHSLFALASMGKKWQAVRILREHRNDYDFMNWITHNTWWHWACGREDPGFVKAWDMNSTLDQLAGFKPYGTLQKAWDGTLSIVDDVDVNFADPTTGLTPLMLAASCGRVEVVHALIMHRASVNAESTEKCTALSMAADMDNGDEGLECMKLLINARADVHAKVGMTMKRPFWNLTGQENSILAGPAQAGYFDKLKLLLESRADPNSPNNLDFAPLIQCVRSNNADCAKLLVEHGGDFFRWSSKLISLQHKPGLLMNYNTRCNYMSWSPGADAVHAWYMYAAENKDILRLAFGLGMDGNACFYSGLAGNTWLPKAGYNLTNDYWFFVEGTSATFELYVKHGLDINRPSGPMRLNLLMITGWSSNNAAILTHMLENCPDPDEALAYKSKFLGSLEDGARIIGLAAIVEAIEDFKRKRADQEGQNCHAFGLAEKLPRRFAAAAPLPFSARAARVAAHQKAYKGPVLIREVADKGPGGIALHANKHVHCCQTFWKADFGSESVEQKAAGEAALVGYNVPDEDGNEAQTEQASDEEAVLQGDVHKLSANQRRALLCLGEARQHSRFKLKQISLSFSGASVFFFSPSRKDGTPMPSSVLKFDVAANVKEEIELTERYGKLFGLTTPKVKDSQFLEDVSEDEPCAVMQIDLCGGIFGLPEFASAPPVLTFASVIQGEFTSGKRQTDVVPIVNEALTRRMLAFTMSTRSVRKENLAKMYKIVRFVGHGILNRAVEGAKRSKHNAALGIGFLTPPDIDDLDPEGKFVSELCGKRSTIKRFFQEFIEQEQRFNKKFDRQIVCGLAHNDLHGGNLLLDSQGLVWLIDFATVKDNVHVLMDLSKFLASCLFLYLEDNVNESHIQTFAKLLFATPDATTALPLIGGEQLKSDPTATFVLELLTRIRHCLCIYEIGDDVPDNDGVPFALAFFSWSARMLSYSEPSMHQKTRASFFALAGAQRVMWEAGVDVGPTALEWIEQYRTVWEGQKGRRLSTSATHVQVASFEFESDFPRYLAQIGTAEAWSTDFLTREKVHVTDHCIKVDVKFSGRIFPRSLQLPKSVKIVCEKLRMVHQQYLPEVLSQERYQGRVFVIGDSGSGKTLMTKQLFSEVAQQQLLGIRDEPGDMAGTTRISGMNLIPVRTPLIDLARQLEANPDLPLGADPICDLLSEWMQRKHGHDSIPHKLVYTVRNWCLGAADRASRRTSVLSASEGEDATREKAIGDPQHSEDIKALFLLFDGLDEAASSRLQVLEFIRSILQSEPSHLCVLTSRPGNLGPSEYDLLASLAFVSFRMGALTLPQAEDVVQRTLTRAQEAHETISAIRSSVSDPGYSSLRENPLILTLLIHVLRKFHSQSTEGKSLPLTDDRARKDVMKKTDIYQRAVKLMLHQSDAAKFAMRDGANDQAMVRRLEMLKSVRARQLFQSVSFHLHQLRLRSTSWTGIEHASDDNGMIVVLKDAFQQGRMPILEKVEVFDAEPEVQLTHLSFQELMGGEYCAAIVCHAHSQKKMRAYVNSILSSSSQCLDRERLSESWWLQVWFHVFEMLDSDVLEQYCAILAEDERALLKVGSMALSFSCSHPLGYLILDKAIHGTPMDHRPWVGDGSGYMIAAIHWDEYETDVVWDDRDCNKRWFHGHFFLARVMVPTLVDSNCWRLDGVGTLLRHAASLPDLEVLDTLLSKGVHPCLLSDEGHSLFALASMGKKWQAVRILREHRNDYDFMNWITHNTWWHWACGREDPGFVKAWDMNSTLDQLAGFKPYGTLQKAWDGTLSIVDDVDVNFADPRTGLTPLMLAASCGRVEVVHALIMHRASVNAESAEKCTALSMAADMDNGDEGLECMKLLINARADVHAKVGMTMKRPFWNLTGQENSILAGPAQAGYFDKLKLLLESADAVHAWYMYAAENKDILRLAFGLGMDGNACFYSGLAGNTWLPKAGYNVTNDYLFFVEGTSATFELYVKHGLDINRPSGPMRLNLLMITGWSSNNAAILTHMLENCPDPDEALAYRSKFLGSLEDGARIIGLAAIVEAIEDFKRKRADQEGPSPQPA</sequence>
<dbReference type="SUPFAM" id="SSF56112">
    <property type="entry name" value="Protein kinase-like (PK-like)"/>
    <property type="match status" value="2"/>
</dbReference>
<reference evidence="4" key="1">
    <citation type="submission" date="2023-10" db="EMBL/GenBank/DDBJ databases">
        <authorList>
            <person name="Chen Y."/>
            <person name="Shah S."/>
            <person name="Dougan E. K."/>
            <person name="Thang M."/>
            <person name="Chan C."/>
        </authorList>
    </citation>
    <scope>NUCLEOTIDE SEQUENCE [LARGE SCALE GENOMIC DNA]</scope>
</reference>
<dbReference type="Gene3D" id="1.25.40.20">
    <property type="entry name" value="Ankyrin repeat-containing domain"/>
    <property type="match status" value="4"/>
</dbReference>
<comment type="caution">
    <text evidence="4">The sequence shown here is derived from an EMBL/GenBank/DDBJ whole genome shotgun (WGS) entry which is preliminary data.</text>
</comment>
<dbReference type="PANTHER" id="PTHR24198:SF165">
    <property type="entry name" value="ANKYRIN REPEAT-CONTAINING PROTEIN-RELATED"/>
    <property type="match status" value="1"/>
</dbReference>
<dbReference type="Gene3D" id="3.40.50.300">
    <property type="entry name" value="P-loop containing nucleotide triphosphate hydrolases"/>
    <property type="match status" value="1"/>
</dbReference>
<dbReference type="InterPro" id="IPR025662">
    <property type="entry name" value="Sigma_54_int_dom_ATP-bd_1"/>
</dbReference>
<evidence type="ECO:0000256" key="2">
    <source>
        <dbReference type="ARBA" id="ARBA00023043"/>
    </source>
</evidence>
<dbReference type="PROSITE" id="PS50297">
    <property type="entry name" value="ANK_REP_REGION"/>
    <property type="match status" value="2"/>
</dbReference>
<proteinExistence type="predicted"/>
<feature type="repeat" description="ANK" evidence="3">
    <location>
        <begin position="986"/>
        <end position="1018"/>
    </location>
</feature>
<keyword evidence="5" id="KW-1185">Reference proteome</keyword>
<keyword evidence="2 3" id="KW-0040">ANK repeat</keyword>
<dbReference type="SUPFAM" id="SSF52540">
    <property type="entry name" value="P-loop containing nucleoside triphosphate hydrolases"/>
    <property type="match status" value="1"/>
</dbReference>
<evidence type="ECO:0000256" key="3">
    <source>
        <dbReference type="PROSITE-ProRule" id="PRU00023"/>
    </source>
</evidence>
<feature type="repeat" description="ANK" evidence="3">
    <location>
        <begin position="2661"/>
        <end position="2693"/>
    </location>
</feature>
<organism evidence="4 5">
    <name type="scientific">Prorocentrum cordatum</name>
    <dbReference type="NCBI Taxonomy" id="2364126"/>
    <lineage>
        <taxon>Eukaryota</taxon>
        <taxon>Sar</taxon>
        <taxon>Alveolata</taxon>
        <taxon>Dinophyceae</taxon>
        <taxon>Prorocentrales</taxon>
        <taxon>Prorocentraceae</taxon>
        <taxon>Prorocentrum</taxon>
    </lineage>
</organism>
<gene>
    <name evidence="4" type="ORF">PCOR1329_LOCUS25362</name>
</gene>
<protein>
    <submittedName>
        <fullName evidence="4">Uncharacterized protein</fullName>
    </submittedName>
</protein>
<dbReference type="PANTHER" id="PTHR24198">
    <property type="entry name" value="ANKYRIN REPEAT AND PROTEIN KINASE DOMAIN-CONTAINING PROTEIN"/>
    <property type="match status" value="1"/>
</dbReference>
<feature type="non-terminal residue" evidence="4">
    <location>
        <position position="1"/>
    </location>
</feature>